<dbReference type="GO" id="GO:0016339">
    <property type="term" value="P:calcium-dependent cell-cell adhesion via plasma membrane cell adhesion molecules"/>
    <property type="evidence" value="ECO:0007669"/>
    <property type="project" value="TreeGrafter"/>
</dbReference>
<dbReference type="Pfam" id="PF00028">
    <property type="entry name" value="Cadherin"/>
    <property type="match status" value="1"/>
</dbReference>
<keyword evidence="6" id="KW-1133">Transmembrane helix</keyword>
<dbReference type="Proteomes" id="UP000677054">
    <property type="component" value="Unassembled WGS sequence"/>
</dbReference>
<dbReference type="CDD" id="cd11304">
    <property type="entry name" value="Cadherin_repeat"/>
    <property type="match status" value="2"/>
</dbReference>
<keyword evidence="3" id="KW-0732">Signal</keyword>
<evidence type="ECO:0000256" key="8">
    <source>
        <dbReference type="PROSITE-ProRule" id="PRU00043"/>
    </source>
</evidence>
<dbReference type="GO" id="GO:0007043">
    <property type="term" value="P:cell-cell junction assembly"/>
    <property type="evidence" value="ECO:0007669"/>
    <property type="project" value="TreeGrafter"/>
</dbReference>
<organism evidence="10">
    <name type="scientific">Darwinula stevensoni</name>
    <dbReference type="NCBI Taxonomy" id="69355"/>
    <lineage>
        <taxon>Eukaryota</taxon>
        <taxon>Metazoa</taxon>
        <taxon>Ecdysozoa</taxon>
        <taxon>Arthropoda</taxon>
        <taxon>Crustacea</taxon>
        <taxon>Oligostraca</taxon>
        <taxon>Ostracoda</taxon>
        <taxon>Podocopa</taxon>
        <taxon>Podocopida</taxon>
        <taxon>Darwinulocopina</taxon>
        <taxon>Darwinuloidea</taxon>
        <taxon>Darwinulidae</taxon>
        <taxon>Darwinula</taxon>
    </lineage>
</organism>
<sequence>MPRCQIHVPGESAFFRKIPETFPVGGEVFQISASDRQLAELAPIGNNNDHGFFALVEIDSERMGVLLASPLDDVVDSLQRNGVMKFKFICHGPDTVEPVSLLLTVYVEDVNDNVPTFINTPYTAKVEELTPPGIAILNGIVAIDNDKSNTPNSDVIYTIVDGNERGMFQLKSSQSASLILNKPLDYDAGDREFNLRIRAKVKEF</sequence>
<dbReference type="GO" id="GO:0000902">
    <property type="term" value="P:cell morphogenesis"/>
    <property type="evidence" value="ECO:0007669"/>
    <property type="project" value="TreeGrafter"/>
</dbReference>
<keyword evidence="7" id="KW-0472">Membrane</keyword>
<protein>
    <recommendedName>
        <fullName evidence="9">Cadherin domain-containing protein</fullName>
    </recommendedName>
</protein>
<dbReference type="GO" id="GO:0008013">
    <property type="term" value="F:beta-catenin binding"/>
    <property type="evidence" value="ECO:0007669"/>
    <property type="project" value="TreeGrafter"/>
</dbReference>
<gene>
    <name evidence="10" type="ORF">DSTB1V02_LOCUS5457</name>
</gene>
<keyword evidence="4" id="KW-0677">Repeat</keyword>
<dbReference type="PROSITE" id="PS00232">
    <property type="entry name" value="CADHERIN_1"/>
    <property type="match status" value="1"/>
</dbReference>
<dbReference type="GO" id="GO:0016342">
    <property type="term" value="C:catenin complex"/>
    <property type="evidence" value="ECO:0007669"/>
    <property type="project" value="TreeGrafter"/>
</dbReference>
<evidence type="ECO:0000256" key="6">
    <source>
        <dbReference type="ARBA" id="ARBA00022989"/>
    </source>
</evidence>
<dbReference type="PANTHER" id="PTHR24027:SF422">
    <property type="entry name" value="CADHERIN DOMAIN-CONTAINING PROTEIN"/>
    <property type="match status" value="1"/>
</dbReference>
<name>A0A7R8X9P6_9CRUS</name>
<dbReference type="GO" id="GO:0007156">
    <property type="term" value="P:homophilic cell adhesion via plasma membrane adhesion molecules"/>
    <property type="evidence" value="ECO:0007669"/>
    <property type="project" value="InterPro"/>
</dbReference>
<dbReference type="GO" id="GO:0034332">
    <property type="term" value="P:adherens junction organization"/>
    <property type="evidence" value="ECO:0007669"/>
    <property type="project" value="TreeGrafter"/>
</dbReference>
<dbReference type="GO" id="GO:0044331">
    <property type="term" value="P:cell-cell adhesion mediated by cadherin"/>
    <property type="evidence" value="ECO:0007669"/>
    <property type="project" value="TreeGrafter"/>
</dbReference>
<dbReference type="AlphaFoldDB" id="A0A7R8X9P6"/>
<comment type="subcellular location">
    <subcellularLocation>
        <location evidence="1">Membrane</location>
        <topology evidence="1">Single-pass membrane protein</topology>
    </subcellularLocation>
</comment>
<dbReference type="GO" id="GO:0005912">
    <property type="term" value="C:adherens junction"/>
    <property type="evidence" value="ECO:0007669"/>
    <property type="project" value="TreeGrafter"/>
</dbReference>
<dbReference type="EMBL" id="LR900410">
    <property type="protein sequence ID" value="CAD7245585.1"/>
    <property type="molecule type" value="Genomic_DNA"/>
</dbReference>
<dbReference type="GO" id="GO:0016477">
    <property type="term" value="P:cell migration"/>
    <property type="evidence" value="ECO:0007669"/>
    <property type="project" value="TreeGrafter"/>
</dbReference>
<dbReference type="InterPro" id="IPR020894">
    <property type="entry name" value="Cadherin_CS"/>
</dbReference>
<dbReference type="GO" id="GO:0045296">
    <property type="term" value="F:cadherin binding"/>
    <property type="evidence" value="ECO:0007669"/>
    <property type="project" value="TreeGrafter"/>
</dbReference>
<feature type="domain" description="Cadherin" evidence="9">
    <location>
        <begin position="118"/>
        <end position="199"/>
    </location>
</feature>
<keyword evidence="11" id="KW-1185">Reference proteome</keyword>
<dbReference type="Gene3D" id="2.60.40.60">
    <property type="entry name" value="Cadherins"/>
    <property type="match status" value="2"/>
</dbReference>
<dbReference type="PROSITE" id="PS50268">
    <property type="entry name" value="CADHERIN_2"/>
    <property type="match status" value="2"/>
</dbReference>
<dbReference type="EMBL" id="CAJPEV010000893">
    <property type="protein sequence ID" value="CAG0889348.1"/>
    <property type="molecule type" value="Genomic_DNA"/>
</dbReference>
<evidence type="ECO:0000256" key="7">
    <source>
        <dbReference type="ARBA" id="ARBA00023136"/>
    </source>
</evidence>
<dbReference type="InterPro" id="IPR002126">
    <property type="entry name" value="Cadherin-like_dom"/>
</dbReference>
<evidence type="ECO:0000256" key="5">
    <source>
        <dbReference type="ARBA" id="ARBA00022837"/>
    </source>
</evidence>
<reference evidence="10" key="1">
    <citation type="submission" date="2020-11" db="EMBL/GenBank/DDBJ databases">
        <authorList>
            <person name="Tran Van P."/>
        </authorList>
    </citation>
    <scope>NUCLEOTIDE SEQUENCE</scope>
</reference>
<accession>A0A7R8X9P6</accession>
<dbReference type="PRINTS" id="PR00205">
    <property type="entry name" value="CADHERIN"/>
</dbReference>
<dbReference type="InterPro" id="IPR039808">
    <property type="entry name" value="Cadherin"/>
</dbReference>
<evidence type="ECO:0000313" key="11">
    <source>
        <dbReference type="Proteomes" id="UP000677054"/>
    </source>
</evidence>
<dbReference type="SUPFAM" id="SSF49313">
    <property type="entry name" value="Cadherin-like"/>
    <property type="match status" value="1"/>
</dbReference>
<dbReference type="GO" id="GO:0005509">
    <property type="term" value="F:calcium ion binding"/>
    <property type="evidence" value="ECO:0007669"/>
    <property type="project" value="UniProtKB-UniRule"/>
</dbReference>
<evidence type="ECO:0000259" key="9">
    <source>
        <dbReference type="PROSITE" id="PS50268"/>
    </source>
</evidence>
<feature type="domain" description="Cadherin" evidence="9">
    <location>
        <begin position="10"/>
        <end position="117"/>
    </location>
</feature>
<evidence type="ECO:0000313" key="10">
    <source>
        <dbReference type="EMBL" id="CAD7245585.1"/>
    </source>
</evidence>
<evidence type="ECO:0000256" key="3">
    <source>
        <dbReference type="ARBA" id="ARBA00022729"/>
    </source>
</evidence>
<dbReference type="InterPro" id="IPR015919">
    <property type="entry name" value="Cadherin-like_sf"/>
</dbReference>
<dbReference type="PANTHER" id="PTHR24027">
    <property type="entry name" value="CADHERIN-23"/>
    <property type="match status" value="1"/>
</dbReference>
<evidence type="ECO:0000256" key="4">
    <source>
        <dbReference type="ARBA" id="ARBA00022737"/>
    </source>
</evidence>
<evidence type="ECO:0000256" key="1">
    <source>
        <dbReference type="ARBA" id="ARBA00004167"/>
    </source>
</evidence>
<proteinExistence type="predicted"/>
<evidence type="ECO:0000256" key="2">
    <source>
        <dbReference type="ARBA" id="ARBA00022692"/>
    </source>
</evidence>
<dbReference type="OrthoDB" id="6252479at2759"/>
<keyword evidence="2" id="KW-0812">Transmembrane</keyword>
<keyword evidence="5 8" id="KW-0106">Calcium</keyword>